<evidence type="ECO:0000313" key="5">
    <source>
        <dbReference type="Proteomes" id="UP000268829"/>
    </source>
</evidence>
<proteinExistence type="inferred from homology"/>
<evidence type="ECO:0000256" key="2">
    <source>
        <dbReference type="ARBA" id="ARBA00023002"/>
    </source>
</evidence>
<comment type="caution">
    <text evidence="4">The sequence shown here is derived from an EMBL/GenBank/DDBJ whole genome shotgun (WGS) entry which is preliminary data.</text>
</comment>
<evidence type="ECO:0000313" key="4">
    <source>
        <dbReference type="EMBL" id="RNB57375.1"/>
    </source>
</evidence>
<dbReference type="RefSeq" id="WP_122904701.1">
    <property type="nucleotide sequence ID" value="NZ_RHHS01000024.1"/>
</dbReference>
<evidence type="ECO:0000259" key="3">
    <source>
        <dbReference type="Pfam" id="PF00881"/>
    </source>
</evidence>
<protein>
    <submittedName>
        <fullName evidence="4">Nitroreductase family protein</fullName>
    </submittedName>
</protein>
<organism evidence="4 5">
    <name type="scientific">Brevibacillus gelatini</name>
    <dbReference type="NCBI Taxonomy" id="1655277"/>
    <lineage>
        <taxon>Bacteria</taxon>
        <taxon>Bacillati</taxon>
        <taxon>Bacillota</taxon>
        <taxon>Bacilli</taxon>
        <taxon>Bacillales</taxon>
        <taxon>Paenibacillaceae</taxon>
        <taxon>Brevibacillus</taxon>
    </lineage>
</organism>
<dbReference type="EMBL" id="RHHS01000024">
    <property type="protein sequence ID" value="RNB57375.1"/>
    <property type="molecule type" value="Genomic_DNA"/>
</dbReference>
<dbReference type="CDD" id="cd02137">
    <property type="entry name" value="MhqN-like"/>
    <property type="match status" value="1"/>
</dbReference>
<dbReference type="PANTHER" id="PTHR43673:SF12">
    <property type="entry name" value="PROTEIN DRGA"/>
    <property type="match status" value="1"/>
</dbReference>
<dbReference type="SUPFAM" id="SSF55469">
    <property type="entry name" value="FMN-dependent nitroreductase-like"/>
    <property type="match status" value="1"/>
</dbReference>
<dbReference type="GO" id="GO:0016491">
    <property type="term" value="F:oxidoreductase activity"/>
    <property type="evidence" value="ECO:0007669"/>
    <property type="project" value="UniProtKB-KW"/>
</dbReference>
<accession>A0A3M8B3F0</accession>
<reference evidence="4 5" key="1">
    <citation type="submission" date="2018-10" db="EMBL/GenBank/DDBJ databases">
        <title>Phylogenomics of Brevibacillus.</title>
        <authorList>
            <person name="Dunlap C."/>
        </authorList>
    </citation>
    <scope>NUCLEOTIDE SEQUENCE [LARGE SCALE GENOMIC DNA]</scope>
    <source>
        <strain evidence="4 5">DSM 100115</strain>
    </source>
</reference>
<dbReference type="InterPro" id="IPR029479">
    <property type="entry name" value="Nitroreductase"/>
</dbReference>
<dbReference type="Gene3D" id="3.40.109.10">
    <property type="entry name" value="NADH Oxidase"/>
    <property type="match status" value="1"/>
</dbReference>
<evidence type="ECO:0000256" key="1">
    <source>
        <dbReference type="ARBA" id="ARBA00007118"/>
    </source>
</evidence>
<gene>
    <name evidence="4" type="ORF">EDM57_10425</name>
</gene>
<keyword evidence="5" id="KW-1185">Reference proteome</keyword>
<keyword evidence="2" id="KW-0560">Oxidoreductase</keyword>
<sequence length="219" mass="24381">MSEFSTLVKNRRSANKFIPSVPISTADIEDIMSLVKFAPSAFNLQHAHYVVVTDPQTKERVYEAAQRQYKVKTASAVIIVLGDLEAYKDAGRINEGLLHLGVMDQREYDHTVSSVHSFYEAGGEPFKRDEAIRNASLSAMLFMLAAKDKGWDTCPMIGFDPEAVCEILQIPDRYVPAMMITIGKEDTSSQRVRGYRKPVGEFVSYNTFRSEAATAGTGK</sequence>
<dbReference type="OrthoDB" id="9782629at2"/>
<dbReference type="AlphaFoldDB" id="A0A3M8B3F0"/>
<comment type="similarity">
    <text evidence="1">Belongs to the nitroreductase family.</text>
</comment>
<dbReference type="Proteomes" id="UP000268829">
    <property type="component" value="Unassembled WGS sequence"/>
</dbReference>
<name>A0A3M8B3F0_9BACL</name>
<dbReference type="Pfam" id="PF00881">
    <property type="entry name" value="Nitroreductase"/>
    <property type="match status" value="1"/>
</dbReference>
<dbReference type="PANTHER" id="PTHR43673">
    <property type="entry name" value="NAD(P)H NITROREDUCTASE YDGI-RELATED"/>
    <property type="match status" value="1"/>
</dbReference>
<feature type="domain" description="Nitroreductase" evidence="3">
    <location>
        <begin position="8"/>
        <end position="184"/>
    </location>
</feature>
<dbReference type="InterPro" id="IPR000415">
    <property type="entry name" value="Nitroreductase-like"/>
</dbReference>